<dbReference type="AlphaFoldDB" id="A0A4Z1J6Z2"/>
<sequence>MANSVTLNSSFSSESEYISFLLSCEEHSERKSFEGPIAAKLQAKRYGKRGYIVINPANDLEILGQLAILELRNKISLNNEITPVCRNSDSNDYRLNSLSLDRKHAMMAHEVNGTPTAHKISNNNLPHLNRDRQVIEFFDQQLYQGVETSDKSGGKMRNDMQLDVYWLAHT</sequence>
<organism evidence="1 2">
    <name type="scientific">Botryotinia narcissicola</name>
    <dbReference type="NCBI Taxonomy" id="278944"/>
    <lineage>
        <taxon>Eukaryota</taxon>
        <taxon>Fungi</taxon>
        <taxon>Dikarya</taxon>
        <taxon>Ascomycota</taxon>
        <taxon>Pezizomycotina</taxon>
        <taxon>Leotiomycetes</taxon>
        <taxon>Helotiales</taxon>
        <taxon>Sclerotiniaceae</taxon>
        <taxon>Botryotinia</taxon>
    </lineage>
</organism>
<dbReference type="OrthoDB" id="10595788at2759"/>
<accession>A0A4Z1J6Z2</accession>
<proteinExistence type="predicted"/>
<evidence type="ECO:0000313" key="1">
    <source>
        <dbReference type="EMBL" id="TGO67350.1"/>
    </source>
</evidence>
<reference evidence="1 2" key="1">
    <citation type="submission" date="2017-12" db="EMBL/GenBank/DDBJ databases">
        <title>Comparative genomics of Botrytis spp.</title>
        <authorList>
            <person name="Valero-Jimenez C.A."/>
            <person name="Tapia P."/>
            <person name="Veloso J."/>
            <person name="Silva-Moreno E."/>
            <person name="Staats M."/>
            <person name="Valdes J.H."/>
            <person name="Van Kan J.A.L."/>
        </authorList>
    </citation>
    <scope>NUCLEOTIDE SEQUENCE [LARGE SCALE GENOMIC DNA]</scope>
    <source>
        <strain evidence="1 2">MUCL2120</strain>
    </source>
</reference>
<evidence type="ECO:0000313" key="2">
    <source>
        <dbReference type="Proteomes" id="UP000297452"/>
    </source>
</evidence>
<dbReference type="EMBL" id="PQXJ01000044">
    <property type="protein sequence ID" value="TGO67350.1"/>
    <property type="molecule type" value="Genomic_DNA"/>
</dbReference>
<dbReference type="Proteomes" id="UP000297452">
    <property type="component" value="Unassembled WGS sequence"/>
</dbReference>
<gene>
    <name evidence="1" type="ORF">BOTNAR_0044g00320</name>
</gene>
<name>A0A4Z1J6Z2_9HELO</name>
<keyword evidence="2" id="KW-1185">Reference proteome</keyword>
<comment type="caution">
    <text evidence="1">The sequence shown here is derived from an EMBL/GenBank/DDBJ whole genome shotgun (WGS) entry which is preliminary data.</text>
</comment>
<protein>
    <submittedName>
        <fullName evidence="1">Uncharacterized protein</fullName>
    </submittedName>
</protein>